<evidence type="ECO:0000259" key="3">
    <source>
        <dbReference type="PROSITE" id="PS51385"/>
    </source>
</evidence>
<comment type="similarity">
    <text evidence="1">Belongs to the NnrE/AIBP family.</text>
</comment>
<dbReference type="PROSITE" id="PS51385">
    <property type="entry name" value="YJEF_N"/>
    <property type="match status" value="1"/>
</dbReference>
<comment type="catalytic activity">
    <reaction evidence="1">
        <text>(6R)-NADPHX = (6S)-NADPHX</text>
        <dbReference type="Rhea" id="RHEA:32227"/>
        <dbReference type="ChEBI" id="CHEBI:64076"/>
        <dbReference type="ChEBI" id="CHEBI:64077"/>
        <dbReference type="EC" id="5.1.99.6"/>
    </reaction>
</comment>
<sequence>MPRAGLAAAHFAAAKLGAAGMRPMGAAPGMAASVAPTSAADTPTRPVGDVAAGTVLALAGSGNNGGDAMVAATWLRRWGYRVQVVLFGDPDRLPSDARQALDGWRDASGPLLSDLPADPPAMVLDGLFGIGLNRPLDAAWQSRIDAVNAWGIPVLALDVPSGLDAAAGRPLGRPIWATWTLSFIASAPGLRQGVGPQVSGECHLDELGLNVADPASPSHAPTHAPATAPAPTPPDAASGDDAQAP</sequence>
<dbReference type="STRING" id="463040.CAL15_15720"/>
<feature type="binding site" evidence="1">
    <location>
        <position position="64"/>
    </location>
    <ligand>
        <name>K(+)</name>
        <dbReference type="ChEBI" id="CHEBI:29103"/>
    </ligand>
</feature>
<feature type="domain" description="YjeF N-terminal" evidence="3">
    <location>
        <begin position="1"/>
        <end position="215"/>
    </location>
</feature>
<dbReference type="GO" id="GO:0000166">
    <property type="term" value="F:nucleotide binding"/>
    <property type="evidence" value="ECO:0007669"/>
    <property type="project" value="UniProtKB-KW"/>
</dbReference>
<evidence type="ECO:0000256" key="2">
    <source>
        <dbReference type="SAM" id="MobiDB-lite"/>
    </source>
</evidence>
<comment type="cofactor">
    <cofactor evidence="1">
        <name>K(+)</name>
        <dbReference type="ChEBI" id="CHEBI:29103"/>
    </cofactor>
    <text evidence="1">Binds 1 potassium ion per subunit.</text>
</comment>
<feature type="binding site" evidence="1">
    <location>
        <begin position="129"/>
        <end position="135"/>
    </location>
    <ligand>
        <name>(6S)-NADPHX</name>
        <dbReference type="ChEBI" id="CHEBI:64076"/>
    </ligand>
</feature>
<dbReference type="SUPFAM" id="SSF64153">
    <property type="entry name" value="YjeF N-terminal domain-like"/>
    <property type="match status" value="1"/>
</dbReference>
<comment type="catalytic activity">
    <reaction evidence="1">
        <text>(6R)-NADHX = (6S)-NADHX</text>
        <dbReference type="Rhea" id="RHEA:32215"/>
        <dbReference type="ChEBI" id="CHEBI:64074"/>
        <dbReference type="ChEBI" id="CHEBI:64075"/>
        <dbReference type="EC" id="5.1.99.6"/>
    </reaction>
</comment>
<comment type="function">
    <text evidence="1">Catalyzes the epimerization of the S- and R-forms of NAD(P)HX, a damaged form of NAD(P)H that is a result of enzymatic or heat-dependent hydration. This is a prerequisite for the S-specific NAD(P)H-hydrate dehydratase to allow the repair of both epimers of NAD(P)HX.</text>
</comment>
<accession>A0A1W6ZK08</accession>
<keyword evidence="1" id="KW-0547">Nucleotide-binding</keyword>
<dbReference type="HAMAP" id="MF_01966">
    <property type="entry name" value="NADHX_epimerase"/>
    <property type="match status" value="1"/>
</dbReference>
<dbReference type="InterPro" id="IPR004443">
    <property type="entry name" value="YjeF_N_dom"/>
</dbReference>
<dbReference type="EMBL" id="CP021111">
    <property type="protein sequence ID" value="ARP97480.1"/>
    <property type="molecule type" value="Genomic_DNA"/>
</dbReference>
<dbReference type="GO" id="GO:0046872">
    <property type="term" value="F:metal ion binding"/>
    <property type="evidence" value="ECO:0007669"/>
    <property type="project" value="UniProtKB-KW"/>
</dbReference>
<dbReference type="InterPro" id="IPR036652">
    <property type="entry name" value="YjeF_N_dom_sf"/>
</dbReference>
<keyword evidence="5" id="KW-1185">Reference proteome</keyword>
<feature type="region of interest" description="Disordered" evidence="2">
    <location>
        <begin position="209"/>
        <end position="245"/>
    </location>
</feature>
<keyword evidence="1" id="KW-0630">Potassium</keyword>
<keyword evidence="1" id="KW-0521">NADP</keyword>
<dbReference type="Pfam" id="PF03853">
    <property type="entry name" value="YjeF_N"/>
    <property type="match status" value="1"/>
</dbReference>
<dbReference type="GO" id="GO:0052856">
    <property type="term" value="F:NAD(P)HX epimerase activity"/>
    <property type="evidence" value="ECO:0007669"/>
    <property type="project" value="UniProtKB-UniRule"/>
</dbReference>
<feature type="binding site" evidence="1">
    <location>
        <position position="125"/>
    </location>
    <ligand>
        <name>K(+)</name>
        <dbReference type="ChEBI" id="CHEBI:29103"/>
    </ligand>
</feature>
<dbReference type="Proteomes" id="UP000194161">
    <property type="component" value="Chromosome"/>
</dbReference>
<feature type="binding site" evidence="1">
    <location>
        <begin position="63"/>
        <end position="67"/>
    </location>
    <ligand>
        <name>(6S)-NADPHX</name>
        <dbReference type="ChEBI" id="CHEBI:64076"/>
    </ligand>
</feature>
<reference evidence="4 5" key="1">
    <citation type="submission" date="2017-05" db="EMBL/GenBank/DDBJ databases">
        <title>Complete and WGS of Bordetella genogroups.</title>
        <authorList>
            <person name="Spilker T."/>
            <person name="LiPuma J."/>
        </authorList>
    </citation>
    <scope>NUCLEOTIDE SEQUENCE [LARGE SCALE GENOMIC DNA]</scope>
    <source>
        <strain evidence="4 5">AU7206</strain>
    </source>
</reference>
<proteinExistence type="inferred from homology"/>
<evidence type="ECO:0000313" key="4">
    <source>
        <dbReference type="EMBL" id="ARP97480.1"/>
    </source>
</evidence>
<comment type="caution">
    <text evidence="1">Lacks conserved residue(s) required for the propagation of feature annotation.</text>
</comment>
<protein>
    <recommendedName>
        <fullName evidence="1">NAD(P)H-hydrate epimerase</fullName>
        <ecNumber evidence="1">5.1.99.6</ecNumber>
    </recommendedName>
    <alternativeName>
        <fullName evidence="1">NAD(P)HX epimerase</fullName>
    </alternativeName>
</protein>
<keyword evidence="1" id="KW-0520">NAD</keyword>
<feature type="binding site" evidence="1">
    <location>
        <position position="161"/>
    </location>
    <ligand>
        <name>K(+)</name>
        <dbReference type="ChEBI" id="CHEBI:29103"/>
    </ligand>
</feature>
<keyword evidence="1" id="KW-0413">Isomerase</keyword>
<dbReference type="Gene3D" id="3.40.50.10260">
    <property type="entry name" value="YjeF N-terminal domain"/>
    <property type="match status" value="1"/>
</dbReference>
<dbReference type="EC" id="5.1.99.6" evidence="1"/>
<keyword evidence="1" id="KW-0479">Metal-binding</keyword>
<dbReference type="AlphaFoldDB" id="A0A1W6ZK08"/>
<feature type="binding site" evidence="1">
    <location>
        <position position="158"/>
    </location>
    <ligand>
        <name>(6S)-NADPHX</name>
        <dbReference type="ChEBI" id="CHEBI:64076"/>
    </ligand>
</feature>
<dbReference type="KEGG" id="bgm:CAL15_15720"/>
<evidence type="ECO:0000313" key="5">
    <source>
        <dbReference type="Proteomes" id="UP000194161"/>
    </source>
</evidence>
<name>A0A1W6ZK08_9BORD</name>
<gene>
    <name evidence="1" type="primary">nnrE</name>
    <name evidence="4" type="ORF">CAL15_15720</name>
</gene>
<evidence type="ECO:0000256" key="1">
    <source>
        <dbReference type="HAMAP-Rule" id="MF_01966"/>
    </source>
</evidence>
<organism evidence="4 5">
    <name type="scientific">Bordetella genomosp. 13</name>
    <dbReference type="NCBI Taxonomy" id="463040"/>
    <lineage>
        <taxon>Bacteria</taxon>
        <taxon>Pseudomonadati</taxon>
        <taxon>Pseudomonadota</taxon>
        <taxon>Betaproteobacteria</taxon>
        <taxon>Burkholderiales</taxon>
        <taxon>Alcaligenaceae</taxon>
        <taxon>Bordetella</taxon>
    </lineage>
</organism>
<feature type="compositionally biased region" description="Low complexity" evidence="2">
    <location>
        <begin position="212"/>
        <end position="227"/>
    </location>
</feature>